<reference evidence="2" key="1">
    <citation type="submission" date="2018-05" db="EMBL/GenBank/DDBJ databases">
        <title>Complete Genome Sequence of Methylobacterium sp. 17SD2-17.</title>
        <authorList>
            <person name="Srinivasan S."/>
        </authorList>
    </citation>
    <scope>NUCLEOTIDE SEQUENCE [LARGE SCALE GENOMIC DNA]</scope>
    <source>
        <strain evidence="2">17SD2-17</strain>
    </source>
</reference>
<dbReference type="KEGG" id="mets:DK389_08980"/>
<keyword evidence="2" id="KW-1185">Reference proteome</keyword>
<accession>A0A2U8W4T2</accession>
<dbReference type="EMBL" id="CP029550">
    <property type="protein sequence ID" value="AWN40638.1"/>
    <property type="molecule type" value="Genomic_DNA"/>
</dbReference>
<name>A0A2U8W4T2_9HYPH</name>
<evidence type="ECO:0000313" key="2">
    <source>
        <dbReference type="Proteomes" id="UP000245926"/>
    </source>
</evidence>
<dbReference type="RefSeq" id="WP_109888954.1">
    <property type="nucleotide sequence ID" value="NZ_CP029550.1"/>
</dbReference>
<sequence length="108" mass="11433">MIDIIKQIQERNPALGSTIIVLRPDSRALADAEHLNPEADAWIAERAPGARLSRETVLLAPYPGGVPAERTVTVLAFANAQHLAAFATAWTADPEPEEDETAPGPAAG</sequence>
<dbReference type="OrthoDB" id="8001442at2"/>
<organism evidence="1 2">
    <name type="scientific">Methylobacterium durans</name>
    <dbReference type="NCBI Taxonomy" id="2202825"/>
    <lineage>
        <taxon>Bacteria</taxon>
        <taxon>Pseudomonadati</taxon>
        <taxon>Pseudomonadota</taxon>
        <taxon>Alphaproteobacteria</taxon>
        <taxon>Hyphomicrobiales</taxon>
        <taxon>Methylobacteriaceae</taxon>
        <taxon>Methylobacterium</taxon>
    </lineage>
</organism>
<gene>
    <name evidence="1" type="ORF">DK389_08980</name>
</gene>
<dbReference type="AlphaFoldDB" id="A0A2U8W4T2"/>
<protein>
    <submittedName>
        <fullName evidence="1">Uncharacterized protein</fullName>
    </submittedName>
</protein>
<dbReference type="Proteomes" id="UP000245926">
    <property type="component" value="Chromosome"/>
</dbReference>
<proteinExistence type="predicted"/>
<evidence type="ECO:0000313" key="1">
    <source>
        <dbReference type="EMBL" id="AWN40638.1"/>
    </source>
</evidence>